<sequence>MTKIVQVACTGIVCCLCLSMGVMFSWPSSTLRLFESRNTTLHRPMTEGELALFGSLSSIGALISTPVAGMFLDRLGRKYSSIIFGLMAVISWVMIISCNRVEVLLTAIFVSGLSGAVFLVVPVFVSEICEESIRGAMTSGTMIFYGIGMLISYLLGGLLEYHMMTYVCLTLSVMVTVMLSFLKESAPCLLAKGMEEEARKSIAFYTQAKIDSKEVMEEMNILRRALQADLDTPDATPEEEKLKPLDKPKEKLSTYQFIKRSRSTRQALLMCFVIMTAAIFQGLVVIQVYAEPLFEEAIPNMSATVCSVLMAVVTIVAGLLAAYLTEVAGRRPLMIYGSIASGLTCVLLGTQIHFHWGPNWVTAVVIYLFAIMYSLGAGTVPYVLAAEVFLPEVKSFVTMLVVEWAWLCNSVILFIFNPLLHAIGLGPVFYIFAVVCFLTALYCIVYMPETKGLAVDAIQTLFIKRRKGREY</sequence>
<dbReference type="GO" id="GO:0022857">
    <property type="term" value="F:transmembrane transporter activity"/>
    <property type="evidence" value="ECO:0007669"/>
    <property type="project" value="InterPro"/>
</dbReference>
<evidence type="ECO:0000313" key="11">
    <source>
        <dbReference type="Proteomes" id="UP000791440"/>
    </source>
</evidence>
<dbReference type="Pfam" id="PF00083">
    <property type="entry name" value="Sugar_tr"/>
    <property type="match status" value="1"/>
</dbReference>
<dbReference type="InterPro" id="IPR005829">
    <property type="entry name" value="Sugar_transporter_CS"/>
</dbReference>
<gene>
    <name evidence="10" type="ORF">O3G_MSEX006152</name>
</gene>
<comment type="caution">
    <text evidence="10">The sequence shown here is derived from an EMBL/GenBank/DDBJ whole genome shotgun (WGS) entry which is preliminary data.</text>
</comment>
<feature type="transmembrane region" description="Helical" evidence="8">
    <location>
        <begin position="302"/>
        <end position="324"/>
    </location>
</feature>
<keyword evidence="2" id="KW-0813">Transport</keyword>
<dbReference type="InterPro" id="IPR050549">
    <property type="entry name" value="MFS_Trehalose_Transporter"/>
</dbReference>
<feature type="transmembrane region" description="Helical" evidence="8">
    <location>
        <begin position="428"/>
        <end position="447"/>
    </location>
</feature>
<feature type="transmembrane region" description="Helical" evidence="8">
    <location>
        <begin position="396"/>
        <end position="416"/>
    </location>
</feature>
<evidence type="ECO:0000313" key="10">
    <source>
        <dbReference type="EMBL" id="KAG6449655.1"/>
    </source>
</evidence>
<reference evidence="10" key="1">
    <citation type="journal article" date="2016" name="Insect Biochem. Mol. Biol.">
        <title>Multifaceted biological insights from a draft genome sequence of the tobacco hornworm moth, Manduca sexta.</title>
        <authorList>
            <person name="Kanost M.R."/>
            <person name="Arrese E.L."/>
            <person name="Cao X."/>
            <person name="Chen Y.R."/>
            <person name="Chellapilla S."/>
            <person name="Goldsmith M.R."/>
            <person name="Grosse-Wilde E."/>
            <person name="Heckel D.G."/>
            <person name="Herndon N."/>
            <person name="Jiang H."/>
            <person name="Papanicolaou A."/>
            <person name="Qu J."/>
            <person name="Soulages J.L."/>
            <person name="Vogel H."/>
            <person name="Walters J."/>
            <person name="Waterhouse R.M."/>
            <person name="Ahn S.J."/>
            <person name="Almeida F.C."/>
            <person name="An C."/>
            <person name="Aqrawi P."/>
            <person name="Bretschneider A."/>
            <person name="Bryant W.B."/>
            <person name="Bucks S."/>
            <person name="Chao H."/>
            <person name="Chevignon G."/>
            <person name="Christen J.M."/>
            <person name="Clarke D.F."/>
            <person name="Dittmer N.T."/>
            <person name="Ferguson L.C.F."/>
            <person name="Garavelou S."/>
            <person name="Gordon K.H.J."/>
            <person name="Gunaratna R.T."/>
            <person name="Han Y."/>
            <person name="Hauser F."/>
            <person name="He Y."/>
            <person name="Heidel-Fischer H."/>
            <person name="Hirsh A."/>
            <person name="Hu Y."/>
            <person name="Jiang H."/>
            <person name="Kalra D."/>
            <person name="Klinner C."/>
            <person name="Konig C."/>
            <person name="Kovar C."/>
            <person name="Kroll A.R."/>
            <person name="Kuwar S.S."/>
            <person name="Lee S.L."/>
            <person name="Lehman R."/>
            <person name="Li K."/>
            <person name="Li Z."/>
            <person name="Liang H."/>
            <person name="Lovelace S."/>
            <person name="Lu Z."/>
            <person name="Mansfield J.H."/>
            <person name="McCulloch K.J."/>
            <person name="Mathew T."/>
            <person name="Morton B."/>
            <person name="Muzny D.M."/>
            <person name="Neunemann D."/>
            <person name="Ongeri F."/>
            <person name="Pauchet Y."/>
            <person name="Pu L.L."/>
            <person name="Pyrousis I."/>
            <person name="Rao X.J."/>
            <person name="Redding A."/>
            <person name="Roesel C."/>
            <person name="Sanchez-Gracia A."/>
            <person name="Schaack S."/>
            <person name="Shukla A."/>
            <person name="Tetreau G."/>
            <person name="Wang Y."/>
            <person name="Xiong G.H."/>
            <person name="Traut W."/>
            <person name="Walsh T.K."/>
            <person name="Worley K.C."/>
            <person name="Wu D."/>
            <person name="Wu W."/>
            <person name="Wu Y.Q."/>
            <person name="Zhang X."/>
            <person name="Zou Z."/>
            <person name="Zucker H."/>
            <person name="Briscoe A.D."/>
            <person name="Burmester T."/>
            <person name="Clem R.J."/>
            <person name="Feyereisen R."/>
            <person name="Grimmelikhuijzen C.J.P."/>
            <person name="Hamodrakas S.J."/>
            <person name="Hansson B.S."/>
            <person name="Huguet E."/>
            <person name="Jermiin L.S."/>
            <person name="Lan Q."/>
            <person name="Lehman H.K."/>
            <person name="Lorenzen M."/>
            <person name="Merzendorfer H."/>
            <person name="Michalopoulos I."/>
            <person name="Morton D.B."/>
            <person name="Muthukrishnan S."/>
            <person name="Oakeshott J.G."/>
            <person name="Palmer W."/>
            <person name="Park Y."/>
            <person name="Passarelli A.L."/>
            <person name="Rozas J."/>
            <person name="Schwartz L.M."/>
            <person name="Smith W."/>
            <person name="Southgate A."/>
            <person name="Vilcinskas A."/>
            <person name="Vogt R."/>
            <person name="Wang P."/>
            <person name="Werren J."/>
            <person name="Yu X.Q."/>
            <person name="Zhou J.J."/>
            <person name="Brown S.J."/>
            <person name="Scherer S.E."/>
            <person name="Richards S."/>
            <person name="Blissard G.W."/>
        </authorList>
    </citation>
    <scope>NUCLEOTIDE SEQUENCE</scope>
</reference>
<evidence type="ECO:0000256" key="1">
    <source>
        <dbReference type="ARBA" id="ARBA00004651"/>
    </source>
</evidence>
<dbReference type="Proteomes" id="UP000791440">
    <property type="component" value="Unassembled WGS sequence"/>
</dbReference>
<keyword evidence="7 8" id="KW-0472">Membrane</keyword>
<organism evidence="10 11">
    <name type="scientific">Manduca sexta</name>
    <name type="common">Tobacco hawkmoth</name>
    <name type="synonym">Tobacco hornworm</name>
    <dbReference type="NCBI Taxonomy" id="7130"/>
    <lineage>
        <taxon>Eukaryota</taxon>
        <taxon>Metazoa</taxon>
        <taxon>Ecdysozoa</taxon>
        <taxon>Arthropoda</taxon>
        <taxon>Hexapoda</taxon>
        <taxon>Insecta</taxon>
        <taxon>Pterygota</taxon>
        <taxon>Neoptera</taxon>
        <taxon>Endopterygota</taxon>
        <taxon>Lepidoptera</taxon>
        <taxon>Glossata</taxon>
        <taxon>Ditrysia</taxon>
        <taxon>Bombycoidea</taxon>
        <taxon>Sphingidae</taxon>
        <taxon>Sphinginae</taxon>
        <taxon>Sphingini</taxon>
        <taxon>Manduca</taxon>
    </lineage>
</organism>
<evidence type="ECO:0000256" key="8">
    <source>
        <dbReference type="SAM" id="Phobius"/>
    </source>
</evidence>
<evidence type="ECO:0000256" key="7">
    <source>
        <dbReference type="ARBA" id="ARBA00023136"/>
    </source>
</evidence>
<keyword evidence="3" id="KW-1003">Cell membrane</keyword>
<dbReference type="InterPro" id="IPR020846">
    <property type="entry name" value="MFS_dom"/>
</dbReference>
<dbReference type="AlphaFoldDB" id="A0A921Z2J6"/>
<name>A0A921Z2J6_MANSE</name>
<feature type="transmembrane region" description="Helical" evidence="8">
    <location>
        <begin position="360"/>
        <end position="384"/>
    </location>
</feature>
<accession>A0A921Z2J6</accession>
<feature type="transmembrane region" description="Helical" evidence="8">
    <location>
        <begin position="333"/>
        <end position="354"/>
    </location>
</feature>
<keyword evidence="4" id="KW-0762">Sugar transport</keyword>
<dbReference type="InterPro" id="IPR036259">
    <property type="entry name" value="MFS_trans_sf"/>
</dbReference>
<dbReference type="SUPFAM" id="SSF103473">
    <property type="entry name" value="MFS general substrate transporter"/>
    <property type="match status" value="1"/>
</dbReference>
<feature type="transmembrane region" description="Helical" evidence="8">
    <location>
        <begin position="50"/>
        <end position="72"/>
    </location>
</feature>
<evidence type="ECO:0000256" key="5">
    <source>
        <dbReference type="ARBA" id="ARBA00022692"/>
    </source>
</evidence>
<evidence type="ECO:0000256" key="4">
    <source>
        <dbReference type="ARBA" id="ARBA00022597"/>
    </source>
</evidence>
<dbReference type="InterPro" id="IPR005828">
    <property type="entry name" value="MFS_sugar_transport-like"/>
</dbReference>
<feature type="transmembrane region" description="Helical" evidence="8">
    <location>
        <begin position="161"/>
        <end position="182"/>
    </location>
</feature>
<reference evidence="10" key="2">
    <citation type="submission" date="2020-12" db="EMBL/GenBank/DDBJ databases">
        <authorList>
            <person name="Kanost M."/>
        </authorList>
    </citation>
    <scope>NUCLEOTIDE SEQUENCE</scope>
</reference>
<protein>
    <recommendedName>
        <fullName evidence="9">Major facilitator superfamily (MFS) profile domain-containing protein</fullName>
    </recommendedName>
</protein>
<evidence type="ECO:0000259" key="9">
    <source>
        <dbReference type="PROSITE" id="PS50850"/>
    </source>
</evidence>
<dbReference type="GO" id="GO:0005886">
    <property type="term" value="C:plasma membrane"/>
    <property type="evidence" value="ECO:0007669"/>
    <property type="project" value="UniProtKB-SubCell"/>
</dbReference>
<evidence type="ECO:0000256" key="3">
    <source>
        <dbReference type="ARBA" id="ARBA00022475"/>
    </source>
</evidence>
<feature type="transmembrane region" description="Helical" evidence="8">
    <location>
        <begin position="79"/>
        <end position="97"/>
    </location>
</feature>
<dbReference type="PANTHER" id="PTHR48021">
    <property type="match status" value="1"/>
</dbReference>
<dbReference type="Gene3D" id="1.20.1250.20">
    <property type="entry name" value="MFS general substrate transporter like domains"/>
    <property type="match status" value="1"/>
</dbReference>
<evidence type="ECO:0000256" key="2">
    <source>
        <dbReference type="ARBA" id="ARBA00022448"/>
    </source>
</evidence>
<dbReference type="FunFam" id="1.20.1250.20:FF:000218">
    <property type="entry name" value="facilitated trehalose transporter Tret1"/>
    <property type="match status" value="1"/>
</dbReference>
<dbReference type="PROSITE" id="PS50850">
    <property type="entry name" value="MFS"/>
    <property type="match status" value="1"/>
</dbReference>
<feature type="transmembrane region" description="Helical" evidence="8">
    <location>
        <begin position="267"/>
        <end position="290"/>
    </location>
</feature>
<feature type="transmembrane region" description="Helical" evidence="8">
    <location>
        <begin position="103"/>
        <end position="125"/>
    </location>
</feature>
<feature type="domain" description="Major facilitator superfamily (MFS) profile" evidence="9">
    <location>
        <begin position="1"/>
        <end position="451"/>
    </location>
</feature>
<feature type="transmembrane region" description="Helical" evidence="8">
    <location>
        <begin position="137"/>
        <end position="155"/>
    </location>
</feature>
<dbReference type="PANTHER" id="PTHR48021:SF1">
    <property type="entry name" value="GH07001P-RELATED"/>
    <property type="match status" value="1"/>
</dbReference>
<proteinExistence type="predicted"/>
<keyword evidence="6 8" id="KW-1133">Transmembrane helix</keyword>
<keyword evidence="5 8" id="KW-0812">Transmembrane</keyword>
<dbReference type="EMBL" id="JH668376">
    <property type="protein sequence ID" value="KAG6449655.1"/>
    <property type="molecule type" value="Genomic_DNA"/>
</dbReference>
<dbReference type="PROSITE" id="PS00216">
    <property type="entry name" value="SUGAR_TRANSPORT_1"/>
    <property type="match status" value="1"/>
</dbReference>
<keyword evidence="11" id="KW-1185">Reference proteome</keyword>
<evidence type="ECO:0000256" key="6">
    <source>
        <dbReference type="ARBA" id="ARBA00022989"/>
    </source>
</evidence>
<comment type="subcellular location">
    <subcellularLocation>
        <location evidence="1">Cell membrane</location>
        <topology evidence="1">Multi-pass membrane protein</topology>
    </subcellularLocation>
</comment>